<evidence type="ECO:0000256" key="4">
    <source>
        <dbReference type="ARBA" id="ARBA00022801"/>
    </source>
</evidence>
<dbReference type="AlphaFoldDB" id="A0A4S4FMH1"/>
<feature type="transmembrane region" description="Helical" evidence="8">
    <location>
        <begin position="142"/>
        <end position="164"/>
    </location>
</feature>
<gene>
    <name evidence="10" type="ORF">E6C70_13720</name>
</gene>
<dbReference type="GO" id="GO:0016787">
    <property type="term" value="F:hydrolase activity"/>
    <property type="evidence" value="ECO:0007669"/>
    <property type="project" value="UniProtKB-KW"/>
</dbReference>
<feature type="transmembrane region" description="Helical" evidence="8">
    <location>
        <begin position="184"/>
        <end position="206"/>
    </location>
</feature>
<dbReference type="PANTHER" id="PTHR14969">
    <property type="entry name" value="SPHINGOSINE-1-PHOSPHATE PHOSPHOHYDROLASE"/>
    <property type="match status" value="1"/>
</dbReference>
<keyword evidence="6 8" id="KW-0472">Membrane</keyword>
<dbReference type="RefSeq" id="WP_136425111.1">
    <property type="nucleotide sequence ID" value="NZ_SSSN01000011.1"/>
</dbReference>
<dbReference type="OrthoDB" id="5289372at2"/>
<dbReference type="CDD" id="cd03392">
    <property type="entry name" value="PAP2_like_2"/>
    <property type="match status" value="1"/>
</dbReference>
<keyword evidence="4" id="KW-0378">Hydrolase</keyword>
<feature type="transmembrane region" description="Helical" evidence="8">
    <location>
        <begin position="20"/>
        <end position="38"/>
    </location>
</feature>
<protein>
    <submittedName>
        <fullName evidence="10">Phosphatase PAP2 family protein</fullName>
    </submittedName>
</protein>
<feature type="region of interest" description="Disordered" evidence="7">
    <location>
        <begin position="213"/>
        <end position="244"/>
    </location>
</feature>
<evidence type="ECO:0000313" key="10">
    <source>
        <dbReference type="EMBL" id="THG31344.1"/>
    </source>
</evidence>
<name>A0A4S4FMH1_9MICO</name>
<keyword evidence="5 8" id="KW-1133">Transmembrane helix</keyword>
<evidence type="ECO:0000256" key="8">
    <source>
        <dbReference type="SAM" id="Phobius"/>
    </source>
</evidence>
<dbReference type="InterPro" id="IPR000326">
    <property type="entry name" value="PAP2/HPO"/>
</dbReference>
<reference evidence="10 11" key="1">
    <citation type="submission" date="2019-04" db="EMBL/GenBank/DDBJ databases">
        <authorList>
            <person name="Jiang L."/>
        </authorList>
    </citation>
    <scope>NUCLEOTIDE SEQUENCE [LARGE SCALE GENOMIC DNA]</scope>
    <source>
        <strain evidence="10 11">YIM 131861</strain>
    </source>
</reference>
<dbReference type="Proteomes" id="UP000307380">
    <property type="component" value="Unassembled WGS sequence"/>
</dbReference>
<keyword evidence="2" id="KW-1003">Cell membrane</keyword>
<dbReference type="EMBL" id="SSSN01000011">
    <property type="protein sequence ID" value="THG31344.1"/>
    <property type="molecule type" value="Genomic_DNA"/>
</dbReference>
<feature type="domain" description="Phosphatidic acid phosphatase type 2/haloperoxidase" evidence="9">
    <location>
        <begin position="100"/>
        <end position="203"/>
    </location>
</feature>
<dbReference type="GO" id="GO:0005886">
    <property type="term" value="C:plasma membrane"/>
    <property type="evidence" value="ECO:0007669"/>
    <property type="project" value="UniProtKB-SubCell"/>
</dbReference>
<dbReference type="SMART" id="SM00014">
    <property type="entry name" value="acidPPc"/>
    <property type="match status" value="1"/>
</dbReference>
<evidence type="ECO:0000256" key="3">
    <source>
        <dbReference type="ARBA" id="ARBA00022692"/>
    </source>
</evidence>
<feature type="transmembrane region" description="Helical" evidence="8">
    <location>
        <begin position="100"/>
        <end position="121"/>
    </location>
</feature>
<evidence type="ECO:0000256" key="1">
    <source>
        <dbReference type="ARBA" id="ARBA00004651"/>
    </source>
</evidence>
<keyword evidence="11" id="KW-1185">Reference proteome</keyword>
<comment type="caution">
    <text evidence="10">The sequence shown here is derived from an EMBL/GenBank/DDBJ whole genome shotgun (WGS) entry which is preliminary data.</text>
</comment>
<evidence type="ECO:0000313" key="11">
    <source>
        <dbReference type="Proteomes" id="UP000307380"/>
    </source>
</evidence>
<evidence type="ECO:0000259" key="9">
    <source>
        <dbReference type="SMART" id="SM00014"/>
    </source>
</evidence>
<feature type="compositionally biased region" description="Low complexity" evidence="7">
    <location>
        <begin position="224"/>
        <end position="244"/>
    </location>
</feature>
<sequence>MHRPASIEPPRAVLRRWPLYLGGGALVLAVLLGVLIVVRQQSGLIGLDEEWAEEMLDIRGPVGTALALFFDTAGGHLVGTYVVPAVITILLFVFKRRWAAFYFLVTTLASALGVQILKHLFGRARPEDMLVTSDFGSFPSGHVANAVTMAVTLSVIFPVVWVWIAGAAWSIMMALSRTYLGAHWLTDTLGGALVGIGVALLLWLPFAASLTAERRGPPSTGTGAETTDAHTTQAETATTEPTER</sequence>
<proteinExistence type="predicted"/>
<feature type="transmembrane region" description="Helical" evidence="8">
    <location>
        <begin position="65"/>
        <end position="94"/>
    </location>
</feature>
<evidence type="ECO:0000256" key="2">
    <source>
        <dbReference type="ARBA" id="ARBA00022475"/>
    </source>
</evidence>
<accession>A0A4S4FMH1</accession>
<comment type="subcellular location">
    <subcellularLocation>
        <location evidence="1">Cell membrane</location>
        <topology evidence="1">Multi-pass membrane protein</topology>
    </subcellularLocation>
</comment>
<dbReference type="Gene3D" id="1.20.144.10">
    <property type="entry name" value="Phosphatidic acid phosphatase type 2/haloperoxidase"/>
    <property type="match status" value="2"/>
</dbReference>
<evidence type="ECO:0000256" key="6">
    <source>
        <dbReference type="ARBA" id="ARBA00023136"/>
    </source>
</evidence>
<dbReference type="Pfam" id="PF01569">
    <property type="entry name" value="PAP2"/>
    <property type="match status" value="1"/>
</dbReference>
<dbReference type="InterPro" id="IPR036938">
    <property type="entry name" value="PAP2/HPO_sf"/>
</dbReference>
<dbReference type="SUPFAM" id="SSF48317">
    <property type="entry name" value="Acid phosphatase/Vanadium-dependent haloperoxidase"/>
    <property type="match status" value="1"/>
</dbReference>
<dbReference type="PANTHER" id="PTHR14969:SF62">
    <property type="entry name" value="DECAPRENYLPHOSPHORYL-5-PHOSPHORIBOSE PHOSPHATASE RV3807C-RELATED"/>
    <property type="match status" value="1"/>
</dbReference>
<keyword evidence="3 8" id="KW-0812">Transmembrane</keyword>
<evidence type="ECO:0000256" key="5">
    <source>
        <dbReference type="ARBA" id="ARBA00022989"/>
    </source>
</evidence>
<evidence type="ECO:0000256" key="7">
    <source>
        <dbReference type="SAM" id="MobiDB-lite"/>
    </source>
</evidence>
<organism evidence="10 11">
    <name type="scientific">Orlajensenia flava</name>
    <dbReference type="NCBI Taxonomy" id="2565934"/>
    <lineage>
        <taxon>Bacteria</taxon>
        <taxon>Bacillati</taxon>
        <taxon>Actinomycetota</taxon>
        <taxon>Actinomycetes</taxon>
        <taxon>Micrococcales</taxon>
        <taxon>Microbacteriaceae</taxon>
        <taxon>Orlajensenia</taxon>
    </lineage>
</organism>